<feature type="transmembrane region" description="Helical" evidence="11">
    <location>
        <begin position="158"/>
        <end position="181"/>
    </location>
</feature>
<evidence type="ECO:0000256" key="6">
    <source>
        <dbReference type="ARBA" id="ARBA00022847"/>
    </source>
</evidence>
<evidence type="ECO:0000256" key="4">
    <source>
        <dbReference type="ARBA" id="ARBA00022692"/>
    </source>
</evidence>
<evidence type="ECO:0000256" key="3">
    <source>
        <dbReference type="ARBA" id="ARBA00022448"/>
    </source>
</evidence>
<keyword evidence="3" id="KW-0813">Transport</keyword>
<keyword evidence="8 11" id="KW-0472">Membrane</keyword>
<organism evidence="12 13">
    <name type="scientific">Romanomermis culicivorax</name>
    <name type="common">Nematode worm</name>
    <dbReference type="NCBI Taxonomy" id="13658"/>
    <lineage>
        <taxon>Eukaryota</taxon>
        <taxon>Metazoa</taxon>
        <taxon>Ecdysozoa</taxon>
        <taxon>Nematoda</taxon>
        <taxon>Enoplea</taxon>
        <taxon>Dorylaimia</taxon>
        <taxon>Mermithida</taxon>
        <taxon>Mermithoidea</taxon>
        <taxon>Mermithidae</taxon>
        <taxon>Romanomermis</taxon>
    </lineage>
</organism>
<evidence type="ECO:0000256" key="5">
    <source>
        <dbReference type="ARBA" id="ARBA00022737"/>
    </source>
</evidence>
<dbReference type="FunFam" id="1.20.1280.290:FF:000016">
    <property type="entry name" value="Cystinosin homolog"/>
    <property type="match status" value="1"/>
</dbReference>
<feature type="transmembrane region" description="Helical" evidence="11">
    <location>
        <begin position="263"/>
        <end position="282"/>
    </location>
</feature>
<keyword evidence="5" id="KW-0677">Repeat</keyword>
<dbReference type="AlphaFoldDB" id="A0A915L1M0"/>
<keyword evidence="7 11" id="KW-1133">Transmembrane helix</keyword>
<dbReference type="GO" id="GO:0005765">
    <property type="term" value="C:lysosomal membrane"/>
    <property type="evidence" value="ECO:0007669"/>
    <property type="project" value="UniProtKB-SubCell"/>
</dbReference>
<keyword evidence="6" id="KW-0769">Symport</keyword>
<feature type="transmembrane region" description="Helical" evidence="11">
    <location>
        <begin position="193"/>
        <end position="214"/>
    </location>
</feature>
<dbReference type="GO" id="GO:0015184">
    <property type="term" value="F:L-cystine transmembrane transporter activity"/>
    <property type="evidence" value="ECO:0007669"/>
    <property type="project" value="TreeGrafter"/>
</dbReference>
<evidence type="ECO:0000256" key="7">
    <source>
        <dbReference type="ARBA" id="ARBA00022989"/>
    </source>
</evidence>
<evidence type="ECO:0000313" key="12">
    <source>
        <dbReference type="Proteomes" id="UP000887565"/>
    </source>
</evidence>
<evidence type="ECO:0000256" key="2">
    <source>
        <dbReference type="ARBA" id="ARBA00006855"/>
    </source>
</evidence>
<dbReference type="PANTHER" id="PTHR13131">
    <property type="entry name" value="CYSTINOSIN"/>
    <property type="match status" value="1"/>
</dbReference>
<dbReference type="Gene3D" id="1.20.1280.290">
    <property type="match status" value="2"/>
</dbReference>
<dbReference type="SMART" id="SM00679">
    <property type="entry name" value="CTNS"/>
    <property type="match status" value="2"/>
</dbReference>
<feature type="transmembrane region" description="Helical" evidence="11">
    <location>
        <begin position="123"/>
        <end position="143"/>
    </location>
</feature>
<accession>A0A915L1M0</accession>
<dbReference type="OMA" id="WIDVIYT"/>
<keyword evidence="4 11" id="KW-0812">Transmembrane</keyword>
<proteinExistence type="inferred from homology"/>
<dbReference type="InterPro" id="IPR005282">
    <property type="entry name" value="LC_transporter"/>
</dbReference>
<keyword evidence="12" id="KW-1185">Reference proteome</keyword>
<dbReference type="Pfam" id="PF04193">
    <property type="entry name" value="PQ-loop"/>
    <property type="match status" value="2"/>
</dbReference>
<evidence type="ECO:0000313" key="13">
    <source>
        <dbReference type="WBParaSite" id="nRc.2.0.1.t44376-RA"/>
    </source>
</evidence>
<evidence type="ECO:0000256" key="9">
    <source>
        <dbReference type="ARBA" id="ARBA00023228"/>
    </source>
</evidence>
<keyword evidence="9" id="KW-0458">Lysosome</keyword>
<comment type="similarity">
    <text evidence="2">Belongs to the cystinosin family.</text>
</comment>
<comment type="catalytic activity">
    <reaction evidence="10">
        <text>L-cystine(out) + H(+)(out) = L-cystine(in) + H(+)(in)</text>
        <dbReference type="Rhea" id="RHEA:66172"/>
        <dbReference type="ChEBI" id="CHEBI:15378"/>
        <dbReference type="ChEBI" id="CHEBI:35491"/>
    </reaction>
    <physiologicalReaction direction="left-to-right" evidence="10">
        <dbReference type="Rhea" id="RHEA:66173"/>
    </physiologicalReaction>
</comment>
<dbReference type="Proteomes" id="UP000887565">
    <property type="component" value="Unplaced"/>
</dbReference>
<dbReference type="GO" id="GO:0015293">
    <property type="term" value="F:symporter activity"/>
    <property type="evidence" value="ECO:0007669"/>
    <property type="project" value="UniProtKB-KW"/>
</dbReference>
<dbReference type="PANTHER" id="PTHR13131:SF5">
    <property type="entry name" value="CYSTINOSIN"/>
    <property type="match status" value="1"/>
</dbReference>
<evidence type="ECO:0000256" key="1">
    <source>
        <dbReference type="ARBA" id="ARBA00004155"/>
    </source>
</evidence>
<dbReference type="WBParaSite" id="nRc.2.0.1.t44376-RA">
    <property type="protein sequence ID" value="nRc.2.0.1.t44376-RA"/>
    <property type="gene ID" value="nRc.2.0.1.g44376"/>
</dbReference>
<sequence length="359" mass="40914">SPLNASVSVDFYCDSIKDIVLFKTQSVTIPQNDTLWHLVKFIVHDVQADFDIKANCTRNYTSECPFDFGDSYLTLSTVHSLPLTVLVHIFGWLYFVAWSFSFYPQIYLNSKRRSVIGLNFDFLTLNVTGFLFYALYNCALFWIPEVQKEFIHRYPAKIIPVLLNDVVFALHAFFACIVTILQCFAYERGTQRISFTALGLSGVFWGTAFITLVVKLSSNWLLWIDFFNVLSYIKLAITLIKYIPQALYNYKRKSTVGWSIGNILLDFTGGTTSLLQMVLIAYNNDTFEEFFANFTKFGLGFVSLLFDLLFMFQHYVLYRDDPGSLMAPINSDSQSSDYAGDNNDDSAANNCSASTAQLF</sequence>
<feature type="transmembrane region" description="Helical" evidence="11">
    <location>
        <begin position="294"/>
        <end position="317"/>
    </location>
</feature>
<feature type="transmembrane region" description="Helical" evidence="11">
    <location>
        <begin position="81"/>
        <end position="103"/>
    </location>
</feature>
<evidence type="ECO:0000256" key="8">
    <source>
        <dbReference type="ARBA" id="ARBA00023136"/>
    </source>
</evidence>
<reference evidence="13" key="1">
    <citation type="submission" date="2022-11" db="UniProtKB">
        <authorList>
            <consortium name="WormBaseParasite"/>
        </authorList>
    </citation>
    <scope>IDENTIFICATION</scope>
</reference>
<evidence type="ECO:0000256" key="10">
    <source>
        <dbReference type="ARBA" id="ARBA00048473"/>
    </source>
</evidence>
<protein>
    <submittedName>
        <fullName evidence="13">Cystinosin</fullName>
    </submittedName>
</protein>
<dbReference type="NCBIfam" id="TIGR00951">
    <property type="entry name" value="2A43"/>
    <property type="match status" value="1"/>
</dbReference>
<feature type="transmembrane region" description="Helical" evidence="11">
    <location>
        <begin position="220"/>
        <end position="243"/>
    </location>
</feature>
<name>A0A915L1M0_ROMCU</name>
<comment type="subcellular location">
    <subcellularLocation>
        <location evidence="1">Lysosome membrane</location>
        <topology evidence="1">Multi-pass membrane protein</topology>
    </subcellularLocation>
</comment>
<dbReference type="InterPro" id="IPR006603">
    <property type="entry name" value="PQ-loop_rpt"/>
</dbReference>
<evidence type="ECO:0000256" key="11">
    <source>
        <dbReference type="SAM" id="Phobius"/>
    </source>
</evidence>